<dbReference type="EMBL" id="JADILY010000148">
    <property type="protein sequence ID" value="MBO8482267.1"/>
    <property type="molecule type" value="Genomic_DNA"/>
</dbReference>
<evidence type="ECO:0000313" key="1">
    <source>
        <dbReference type="EMBL" id="MBO8482267.1"/>
    </source>
</evidence>
<sequence length="303" mass="33694">MKKKCIVLGILLMVSCQEKTDFVSEKGTAYEENRYAISVENALANLEAFMESADEPGTKGSSFTQNISSVIPVKYNPTATKASPEDLDCENLLYIANFAKGEGYAILAADSRIEEKVIAVVDNGQLSDMTLYRILELSREKRPILKDYPTTGPGFFTTDQTGDEVFMNPNTVSLYDPAVGDTLVGNFCLDDTGVDKEIPTESIQTRGIPSAPELISGFLCVTYAINEIRTYDDRADEGSAIEESKRDTETSYSDWTVRKIVSPLLAKFAGWHQNSLIYHSCRKTFRGIPAQRDKLRMQEPVFL</sequence>
<reference evidence="1" key="2">
    <citation type="journal article" date="2021" name="PeerJ">
        <title>Extensive microbial diversity within the chicken gut microbiome revealed by metagenomics and culture.</title>
        <authorList>
            <person name="Gilroy R."/>
            <person name="Ravi A."/>
            <person name="Getino M."/>
            <person name="Pursley I."/>
            <person name="Horton D.L."/>
            <person name="Alikhan N.F."/>
            <person name="Baker D."/>
            <person name="Gharbi K."/>
            <person name="Hall N."/>
            <person name="Watson M."/>
            <person name="Adriaenssens E.M."/>
            <person name="Foster-Nyarko E."/>
            <person name="Jarju S."/>
            <person name="Secka A."/>
            <person name="Antonio M."/>
            <person name="Oren A."/>
            <person name="Chaudhuri R.R."/>
            <person name="La Ragione R."/>
            <person name="Hildebrand F."/>
            <person name="Pallen M.J."/>
        </authorList>
    </citation>
    <scope>NUCLEOTIDE SEQUENCE</scope>
    <source>
        <strain evidence="1">B3-2255</strain>
    </source>
</reference>
<dbReference type="InterPro" id="IPR038765">
    <property type="entry name" value="Papain-like_cys_pep_sf"/>
</dbReference>
<accession>A0A9D9NQN8</accession>
<gene>
    <name evidence="1" type="ORF">IAC87_06965</name>
</gene>
<dbReference type="SUPFAM" id="SSF54001">
    <property type="entry name" value="Cysteine proteinases"/>
    <property type="match status" value="1"/>
</dbReference>
<dbReference type="AlphaFoldDB" id="A0A9D9NQN8"/>
<dbReference type="Proteomes" id="UP000823772">
    <property type="component" value="Unassembled WGS sequence"/>
</dbReference>
<protein>
    <submittedName>
        <fullName evidence="1">Spi family protease inhibitor</fullName>
    </submittedName>
</protein>
<reference evidence="1" key="1">
    <citation type="submission" date="2020-10" db="EMBL/GenBank/DDBJ databases">
        <authorList>
            <person name="Gilroy R."/>
        </authorList>
    </citation>
    <scope>NUCLEOTIDE SEQUENCE</scope>
    <source>
        <strain evidence="1">B3-2255</strain>
    </source>
</reference>
<evidence type="ECO:0000313" key="2">
    <source>
        <dbReference type="Proteomes" id="UP000823772"/>
    </source>
</evidence>
<dbReference type="PROSITE" id="PS51257">
    <property type="entry name" value="PROKAR_LIPOPROTEIN"/>
    <property type="match status" value="1"/>
</dbReference>
<proteinExistence type="predicted"/>
<organism evidence="1 2">
    <name type="scientific">Candidatus Merdivivens faecigallinarum</name>
    <dbReference type="NCBI Taxonomy" id="2840871"/>
    <lineage>
        <taxon>Bacteria</taxon>
        <taxon>Pseudomonadati</taxon>
        <taxon>Bacteroidota</taxon>
        <taxon>Bacteroidia</taxon>
        <taxon>Bacteroidales</taxon>
        <taxon>Muribaculaceae</taxon>
        <taxon>Muribaculaceae incertae sedis</taxon>
        <taxon>Candidatus Merdivivens</taxon>
    </lineage>
</organism>
<comment type="caution">
    <text evidence="1">The sequence shown here is derived from an EMBL/GenBank/DDBJ whole genome shotgun (WGS) entry which is preliminary data.</text>
</comment>
<name>A0A9D9NQN8_9BACT</name>